<dbReference type="RefSeq" id="WP_074588275.1">
    <property type="nucleotide sequence ID" value="NZ_FNEI01000005.1"/>
</dbReference>
<dbReference type="OrthoDB" id="4946083at2"/>
<evidence type="ECO:0000313" key="1">
    <source>
        <dbReference type="EMBL" id="SDI89723.1"/>
    </source>
</evidence>
<name>A0A1G8PB29_9MICC</name>
<dbReference type="Proteomes" id="UP000182130">
    <property type="component" value="Unassembled WGS sequence"/>
</dbReference>
<organism evidence="1 2">
    <name type="scientific">Arthrobacter cupressi</name>
    <dbReference type="NCBI Taxonomy" id="1045773"/>
    <lineage>
        <taxon>Bacteria</taxon>
        <taxon>Bacillati</taxon>
        <taxon>Actinomycetota</taxon>
        <taxon>Actinomycetes</taxon>
        <taxon>Micrococcales</taxon>
        <taxon>Micrococcaceae</taxon>
        <taxon>Arthrobacter</taxon>
    </lineage>
</organism>
<protein>
    <submittedName>
        <fullName evidence="1">Uncharacterized protein</fullName>
    </submittedName>
</protein>
<sequence>MFRKSLAAATLAAALMFVPAAANALDCNNVSRPAYTGTEWVFIPDISSNVHFNGNWAFVEAWGAWVFLPPGTVPGVPGSGGNYQNGEGFALLVNALCDSAGAGFENRQTEHGIQLMHGCG</sequence>
<keyword evidence="2" id="KW-1185">Reference proteome</keyword>
<proteinExistence type="predicted"/>
<dbReference type="AlphaFoldDB" id="A0A1G8PB29"/>
<accession>A0A1G8PB29</accession>
<reference evidence="2" key="1">
    <citation type="submission" date="2016-10" db="EMBL/GenBank/DDBJ databases">
        <authorList>
            <person name="Varghese N."/>
            <person name="Submissions S."/>
        </authorList>
    </citation>
    <scope>NUCLEOTIDE SEQUENCE [LARGE SCALE GENOMIC DNA]</scope>
    <source>
        <strain evidence="2">CGMCC 1.10783</strain>
    </source>
</reference>
<evidence type="ECO:0000313" key="2">
    <source>
        <dbReference type="Proteomes" id="UP000182130"/>
    </source>
</evidence>
<gene>
    <name evidence="1" type="ORF">SAMN05216555_105121</name>
</gene>
<dbReference type="EMBL" id="FNEI01000005">
    <property type="protein sequence ID" value="SDI89723.1"/>
    <property type="molecule type" value="Genomic_DNA"/>
</dbReference>